<feature type="region of interest" description="Disordered" evidence="4">
    <location>
        <begin position="120"/>
        <end position="149"/>
    </location>
</feature>
<name>A0A179H9Q9_PURLI</name>
<evidence type="ECO:0000256" key="1">
    <source>
        <dbReference type="ARBA" id="ARBA00022679"/>
    </source>
</evidence>
<organism evidence="6 7">
    <name type="scientific">Purpureocillium lilacinum</name>
    <name type="common">Paecilomyces lilacinus</name>
    <dbReference type="NCBI Taxonomy" id="33203"/>
    <lineage>
        <taxon>Eukaryota</taxon>
        <taxon>Fungi</taxon>
        <taxon>Dikarya</taxon>
        <taxon>Ascomycota</taxon>
        <taxon>Pezizomycotina</taxon>
        <taxon>Sordariomycetes</taxon>
        <taxon>Hypocreomycetidae</taxon>
        <taxon>Hypocreales</taxon>
        <taxon>Ophiocordycipitaceae</taxon>
        <taxon>Purpureocillium</taxon>
    </lineage>
</organism>
<feature type="compositionally biased region" description="Low complexity" evidence="4">
    <location>
        <begin position="1"/>
        <end position="10"/>
    </location>
</feature>
<gene>
    <name evidence="6" type="ORF">VFPBJ_01046</name>
</gene>
<dbReference type="PANTHER" id="PTHR43792">
    <property type="entry name" value="GNAT FAMILY, PUTATIVE (AFU_ORTHOLOGUE AFUA_3G00765)-RELATED-RELATED"/>
    <property type="match status" value="1"/>
</dbReference>
<dbReference type="PROSITE" id="PS51186">
    <property type="entry name" value="GNAT"/>
    <property type="match status" value="1"/>
</dbReference>
<dbReference type="CDD" id="cd04301">
    <property type="entry name" value="NAT_SF"/>
    <property type="match status" value="1"/>
</dbReference>
<keyword evidence="1 6" id="KW-0808">Transferase</keyword>
<accession>A0A179H9Q9</accession>
<evidence type="ECO:0000256" key="4">
    <source>
        <dbReference type="SAM" id="MobiDB-lite"/>
    </source>
</evidence>
<evidence type="ECO:0000256" key="2">
    <source>
        <dbReference type="ARBA" id="ARBA00023315"/>
    </source>
</evidence>
<keyword evidence="2 6" id="KW-0012">Acyltransferase</keyword>
<feature type="region of interest" description="Disordered" evidence="4">
    <location>
        <begin position="1"/>
        <end position="35"/>
    </location>
</feature>
<evidence type="ECO:0000256" key="3">
    <source>
        <dbReference type="ARBA" id="ARBA00038502"/>
    </source>
</evidence>
<feature type="domain" description="N-acetyltransferase" evidence="5">
    <location>
        <begin position="68"/>
        <end position="261"/>
    </location>
</feature>
<comment type="caution">
    <text evidence="6">The sequence shown here is derived from an EMBL/GenBank/DDBJ whole genome shotgun (WGS) entry which is preliminary data.</text>
</comment>
<dbReference type="InterPro" id="IPR051531">
    <property type="entry name" value="N-acetyltransferase"/>
</dbReference>
<dbReference type="EMBL" id="LSBH01000001">
    <property type="protein sequence ID" value="OAQ87006.1"/>
    <property type="molecule type" value="Genomic_DNA"/>
</dbReference>
<dbReference type="AlphaFoldDB" id="A0A179H9Q9"/>
<dbReference type="Gene3D" id="3.40.630.30">
    <property type="match status" value="1"/>
</dbReference>
<sequence>MAATTTSSSSPMPPAETAPAAATTPLQASHLDTRLASPSLPIVLRTITPGDAASMSALLSAPENAADPNARPLTPDRCAANIARQRADASVPSVLDPADPRRVLSGPSRVNMAVVLLSPRQGGTTSAGHGQDDAPLPDGEATAAEEESDETMIGLGGYGAIKNWVRDGKPLRAGDVGVMLDPSHRGRGYAAEAMRLAIDWAFTPVSAGGPQLDLVTVTTLADNEPMVRLAEDKLGLRGRGVRRPAEHGEPAGELYYELTAEEWKQLRPRV</sequence>
<comment type="similarity">
    <text evidence="3">Belongs to the acetyltransferase family. RimJ subfamily.</text>
</comment>
<dbReference type="Pfam" id="PF13302">
    <property type="entry name" value="Acetyltransf_3"/>
    <property type="match status" value="1"/>
</dbReference>
<dbReference type="PANTHER" id="PTHR43792:SF8">
    <property type="entry name" value="[RIBOSOMAL PROTEIN US5]-ALANINE N-ACETYLTRANSFERASE"/>
    <property type="match status" value="1"/>
</dbReference>
<dbReference type="InterPro" id="IPR016181">
    <property type="entry name" value="Acyl_CoA_acyltransferase"/>
</dbReference>
<reference evidence="6 7" key="1">
    <citation type="submission" date="2016-01" db="EMBL/GenBank/DDBJ databases">
        <title>Biosynthesis of antibiotic leucinostatins and their inhibition on Phytophthora in bio-control Purpureocillium lilacinum.</title>
        <authorList>
            <person name="Wang G."/>
            <person name="Liu Z."/>
            <person name="Lin R."/>
            <person name="Li E."/>
            <person name="Mao Z."/>
            <person name="Ling J."/>
            <person name="Yin W."/>
            <person name="Xie B."/>
        </authorList>
    </citation>
    <scope>NUCLEOTIDE SEQUENCE [LARGE SCALE GENOMIC DNA]</scope>
    <source>
        <strain evidence="6">PLBJ-1</strain>
    </source>
</reference>
<evidence type="ECO:0000259" key="5">
    <source>
        <dbReference type="PROSITE" id="PS51186"/>
    </source>
</evidence>
<dbReference type="GO" id="GO:0016747">
    <property type="term" value="F:acyltransferase activity, transferring groups other than amino-acyl groups"/>
    <property type="evidence" value="ECO:0007669"/>
    <property type="project" value="InterPro"/>
</dbReference>
<proteinExistence type="inferred from homology"/>
<feature type="compositionally biased region" description="Low complexity" evidence="4">
    <location>
        <begin position="17"/>
        <end position="29"/>
    </location>
</feature>
<dbReference type="SUPFAM" id="SSF55729">
    <property type="entry name" value="Acyl-CoA N-acyltransferases (Nat)"/>
    <property type="match status" value="1"/>
</dbReference>
<protein>
    <submittedName>
        <fullName evidence="6">Acyl-CoA N-acyltransferase</fullName>
    </submittedName>
</protein>
<evidence type="ECO:0000313" key="7">
    <source>
        <dbReference type="Proteomes" id="UP000078240"/>
    </source>
</evidence>
<evidence type="ECO:0000313" key="6">
    <source>
        <dbReference type="EMBL" id="OAQ87006.1"/>
    </source>
</evidence>
<dbReference type="Proteomes" id="UP000078240">
    <property type="component" value="Unassembled WGS sequence"/>
</dbReference>
<dbReference type="InterPro" id="IPR000182">
    <property type="entry name" value="GNAT_dom"/>
</dbReference>